<keyword evidence="1" id="KW-1003">Cell membrane</keyword>
<accession>A0A381XVG7</accession>
<feature type="transmembrane region" description="Helical" evidence="6">
    <location>
        <begin position="46"/>
        <end position="69"/>
    </location>
</feature>
<dbReference type="Pfam" id="PF06305">
    <property type="entry name" value="LapA_dom"/>
    <property type="match status" value="1"/>
</dbReference>
<feature type="domain" description="Lipopolysaccharide assembly protein A" evidence="7">
    <location>
        <begin position="25"/>
        <end position="86"/>
    </location>
</feature>
<evidence type="ECO:0000256" key="2">
    <source>
        <dbReference type="ARBA" id="ARBA00022692"/>
    </source>
</evidence>
<keyword evidence="5" id="KW-0175">Coiled coil</keyword>
<keyword evidence="4 6" id="KW-0472">Membrane</keyword>
<evidence type="ECO:0000256" key="5">
    <source>
        <dbReference type="SAM" id="Coils"/>
    </source>
</evidence>
<dbReference type="AlphaFoldDB" id="A0A381XVG7"/>
<protein>
    <recommendedName>
        <fullName evidence="7">Lipopolysaccharide assembly protein A domain-containing protein</fullName>
    </recommendedName>
</protein>
<evidence type="ECO:0000256" key="4">
    <source>
        <dbReference type="ARBA" id="ARBA00023136"/>
    </source>
</evidence>
<proteinExistence type="predicted"/>
<gene>
    <name evidence="8" type="ORF">METZ01_LOCUS121670</name>
</gene>
<evidence type="ECO:0000313" key="8">
    <source>
        <dbReference type="EMBL" id="SVA68816.1"/>
    </source>
</evidence>
<organism evidence="8">
    <name type="scientific">marine metagenome</name>
    <dbReference type="NCBI Taxonomy" id="408172"/>
    <lineage>
        <taxon>unclassified sequences</taxon>
        <taxon>metagenomes</taxon>
        <taxon>ecological metagenomes</taxon>
    </lineage>
</organism>
<dbReference type="GO" id="GO:0005886">
    <property type="term" value="C:plasma membrane"/>
    <property type="evidence" value="ECO:0007669"/>
    <property type="project" value="InterPro"/>
</dbReference>
<sequence length="98" mass="10925">MLRNILVAALVVIILVITIVFSASNPGLIDLDLAFVQVEIQKSLAVILVFGFGWVFGLFCAALLLLRFVNERRKLRKSLRLAEAEVKTLRSMPLQDAD</sequence>
<evidence type="ECO:0000256" key="6">
    <source>
        <dbReference type="SAM" id="Phobius"/>
    </source>
</evidence>
<name>A0A381XVG7_9ZZZZ</name>
<dbReference type="InterPro" id="IPR010445">
    <property type="entry name" value="LapA_dom"/>
</dbReference>
<keyword evidence="3 6" id="KW-1133">Transmembrane helix</keyword>
<keyword evidence="2 6" id="KW-0812">Transmembrane</keyword>
<evidence type="ECO:0000256" key="1">
    <source>
        <dbReference type="ARBA" id="ARBA00022475"/>
    </source>
</evidence>
<reference evidence="8" key="1">
    <citation type="submission" date="2018-05" db="EMBL/GenBank/DDBJ databases">
        <authorList>
            <person name="Lanie J.A."/>
            <person name="Ng W.-L."/>
            <person name="Kazmierczak K.M."/>
            <person name="Andrzejewski T.M."/>
            <person name="Davidsen T.M."/>
            <person name="Wayne K.J."/>
            <person name="Tettelin H."/>
            <person name="Glass J.I."/>
            <person name="Rusch D."/>
            <person name="Podicherti R."/>
            <person name="Tsui H.-C.T."/>
            <person name="Winkler M.E."/>
        </authorList>
    </citation>
    <scope>NUCLEOTIDE SEQUENCE</scope>
</reference>
<evidence type="ECO:0000259" key="7">
    <source>
        <dbReference type="Pfam" id="PF06305"/>
    </source>
</evidence>
<feature type="coiled-coil region" evidence="5">
    <location>
        <begin position="65"/>
        <end position="92"/>
    </location>
</feature>
<evidence type="ECO:0000256" key="3">
    <source>
        <dbReference type="ARBA" id="ARBA00022989"/>
    </source>
</evidence>
<dbReference type="EMBL" id="UINC01016547">
    <property type="protein sequence ID" value="SVA68816.1"/>
    <property type="molecule type" value="Genomic_DNA"/>
</dbReference>